<accession>X6NRA4</accession>
<evidence type="ECO:0000313" key="2">
    <source>
        <dbReference type="EMBL" id="ETO28259.1"/>
    </source>
</evidence>
<keyword evidence="3" id="KW-1185">Reference proteome</keyword>
<comment type="caution">
    <text evidence="2">The sequence shown here is derived from an EMBL/GenBank/DDBJ whole genome shotgun (WGS) entry which is preliminary data.</text>
</comment>
<keyword evidence="1" id="KW-1133">Transmembrane helix</keyword>
<protein>
    <submittedName>
        <fullName evidence="2">Uncharacterized protein</fullName>
    </submittedName>
</protein>
<keyword evidence="1" id="KW-0812">Transmembrane</keyword>
<keyword evidence="1" id="KW-0472">Membrane</keyword>
<feature type="transmembrane region" description="Helical" evidence="1">
    <location>
        <begin position="36"/>
        <end position="55"/>
    </location>
</feature>
<gene>
    <name evidence="2" type="ORF">RFI_08874</name>
</gene>
<organism evidence="2 3">
    <name type="scientific">Reticulomyxa filosa</name>
    <dbReference type="NCBI Taxonomy" id="46433"/>
    <lineage>
        <taxon>Eukaryota</taxon>
        <taxon>Sar</taxon>
        <taxon>Rhizaria</taxon>
        <taxon>Retaria</taxon>
        <taxon>Foraminifera</taxon>
        <taxon>Monothalamids</taxon>
        <taxon>Reticulomyxidae</taxon>
        <taxon>Reticulomyxa</taxon>
    </lineage>
</organism>
<name>X6NRA4_RETFI</name>
<proteinExistence type="predicted"/>
<evidence type="ECO:0000256" key="1">
    <source>
        <dbReference type="SAM" id="Phobius"/>
    </source>
</evidence>
<reference evidence="2 3" key="1">
    <citation type="journal article" date="2013" name="Curr. Biol.">
        <title>The Genome of the Foraminiferan Reticulomyxa filosa.</title>
        <authorList>
            <person name="Glockner G."/>
            <person name="Hulsmann N."/>
            <person name="Schleicher M."/>
            <person name="Noegel A.A."/>
            <person name="Eichinger L."/>
            <person name="Gallinger C."/>
            <person name="Pawlowski J."/>
            <person name="Sierra R."/>
            <person name="Euteneuer U."/>
            <person name="Pillet L."/>
            <person name="Moustafa A."/>
            <person name="Platzer M."/>
            <person name="Groth M."/>
            <person name="Szafranski K."/>
            <person name="Schliwa M."/>
        </authorList>
    </citation>
    <scope>NUCLEOTIDE SEQUENCE [LARGE SCALE GENOMIC DNA]</scope>
</reference>
<sequence length="192" mass="22255">MPYHNNQYGDGYKAVLLTSLLELFLCVSSVRSGDFFYAWVFGVAFLVHLSIAFAFKTLTIEDEKKTHLRISFGPLNLFCCRQTISLRYDEIAYFEVLDNANRAHHHGVHVLGCKNMTYLYSNTKFCHAHENRVFVFAIKEDSVYSKTGCLPRRFKELMLVTTDVQNLEIHLQRMGVFERRQIGAENETQTLI</sequence>
<evidence type="ECO:0000313" key="3">
    <source>
        <dbReference type="Proteomes" id="UP000023152"/>
    </source>
</evidence>
<dbReference type="Proteomes" id="UP000023152">
    <property type="component" value="Unassembled WGS sequence"/>
</dbReference>
<dbReference type="EMBL" id="ASPP01006773">
    <property type="protein sequence ID" value="ETO28259.1"/>
    <property type="molecule type" value="Genomic_DNA"/>
</dbReference>
<dbReference type="AlphaFoldDB" id="X6NRA4"/>